<organism evidence="1 2">
    <name type="scientific">Actinoplanes aureus</name>
    <dbReference type="NCBI Taxonomy" id="2792083"/>
    <lineage>
        <taxon>Bacteria</taxon>
        <taxon>Bacillati</taxon>
        <taxon>Actinomycetota</taxon>
        <taxon>Actinomycetes</taxon>
        <taxon>Micromonosporales</taxon>
        <taxon>Micromonosporaceae</taxon>
        <taxon>Actinoplanes</taxon>
    </lineage>
</organism>
<comment type="caution">
    <text evidence="1">The sequence shown here is derived from an EMBL/GenBank/DDBJ whole genome shotgun (WGS) entry which is preliminary data.</text>
</comment>
<evidence type="ECO:0000313" key="1">
    <source>
        <dbReference type="EMBL" id="MBG0568463.1"/>
    </source>
</evidence>
<protein>
    <submittedName>
        <fullName evidence="1">Uncharacterized protein</fullName>
    </submittedName>
</protein>
<gene>
    <name evidence="1" type="ORF">I4J89_44285</name>
</gene>
<dbReference type="RefSeq" id="WP_196420236.1">
    <property type="nucleotide sequence ID" value="NZ_JADQTO010000039.1"/>
</dbReference>
<reference evidence="1" key="1">
    <citation type="submission" date="2020-11" db="EMBL/GenBank/DDBJ databases">
        <title>Isolation and identification of active actinomycetes.</title>
        <authorList>
            <person name="Sun X."/>
        </authorList>
    </citation>
    <scope>NUCLEOTIDE SEQUENCE</scope>
    <source>
        <strain evidence="1">NEAU-A11</strain>
    </source>
</reference>
<keyword evidence="2" id="KW-1185">Reference proteome</keyword>
<name>A0A931CJF8_9ACTN</name>
<dbReference type="EMBL" id="JADQTO010000039">
    <property type="protein sequence ID" value="MBG0568463.1"/>
    <property type="molecule type" value="Genomic_DNA"/>
</dbReference>
<dbReference type="Proteomes" id="UP000598146">
    <property type="component" value="Unassembled WGS sequence"/>
</dbReference>
<evidence type="ECO:0000313" key="2">
    <source>
        <dbReference type="Proteomes" id="UP000598146"/>
    </source>
</evidence>
<dbReference type="AlphaFoldDB" id="A0A931CJF8"/>
<accession>A0A931CJF8</accession>
<proteinExistence type="predicted"/>
<sequence>MRKTLGTLAVAVLLTFAIYMAVFGRGWGPRQPATTVAAVPSPSQSWLVAAALPGVTATAIRRAWERRWDAPAKDTGPQTVLRTGYPGDGSELLLTLTRVPEDQEAVWGVSCVRDGKPAPYSKAELTDLLDFCLPPEVAGAHRREIVDWLTPFDDNTWRVHRQFAGFTAVVKHFQPRDAAPADDQEPTLQLSLTGGTYFPV</sequence>